<feature type="coiled-coil region" evidence="1">
    <location>
        <begin position="15"/>
        <end position="42"/>
    </location>
</feature>
<dbReference type="EMBL" id="RRYP01002389">
    <property type="protein sequence ID" value="TNV84824.1"/>
    <property type="molecule type" value="Genomic_DNA"/>
</dbReference>
<keyword evidence="1" id="KW-0175">Coiled coil</keyword>
<evidence type="ECO:0000313" key="3">
    <source>
        <dbReference type="Proteomes" id="UP000785679"/>
    </source>
</evidence>
<sequence length="146" mass="17369">MDSHFQLTSMLDEYVLDKKQTLKNYVDQFQSLQNEIELYYDKNLAESSAKGEILMLQQNNPALIAFKDRFSHFKFLKEFGLPVLWTIYSDAIRHPSFQEALLYQSPSNIEIFLKLRLHRLQQILNTVHDEWDIMADTQFNILEHPM</sequence>
<dbReference type="Proteomes" id="UP000785679">
    <property type="component" value="Unassembled WGS sequence"/>
</dbReference>
<keyword evidence="3" id="KW-1185">Reference proteome</keyword>
<evidence type="ECO:0000256" key="1">
    <source>
        <dbReference type="SAM" id="Coils"/>
    </source>
</evidence>
<evidence type="ECO:0000313" key="2">
    <source>
        <dbReference type="EMBL" id="TNV84824.1"/>
    </source>
</evidence>
<accession>A0A8J8P2D2</accession>
<organism evidence="2 3">
    <name type="scientific">Halteria grandinella</name>
    <dbReference type="NCBI Taxonomy" id="5974"/>
    <lineage>
        <taxon>Eukaryota</taxon>
        <taxon>Sar</taxon>
        <taxon>Alveolata</taxon>
        <taxon>Ciliophora</taxon>
        <taxon>Intramacronucleata</taxon>
        <taxon>Spirotrichea</taxon>
        <taxon>Stichotrichia</taxon>
        <taxon>Sporadotrichida</taxon>
        <taxon>Halteriidae</taxon>
        <taxon>Halteria</taxon>
    </lineage>
</organism>
<protein>
    <submittedName>
        <fullName evidence="2">Uncharacterized protein</fullName>
    </submittedName>
</protein>
<reference evidence="2" key="1">
    <citation type="submission" date="2019-06" db="EMBL/GenBank/DDBJ databases">
        <authorList>
            <person name="Zheng W."/>
        </authorList>
    </citation>
    <scope>NUCLEOTIDE SEQUENCE</scope>
    <source>
        <strain evidence="2">QDHG01</strain>
    </source>
</reference>
<dbReference type="AlphaFoldDB" id="A0A8J8P2D2"/>
<name>A0A8J8P2D2_HALGN</name>
<comment type="caution">
    <text evidence="2">The sequence shown here is derived from an EMBL/GenBank/DDBJ whole genome shotgun (WGS) entry which is preliminary data.</text>
</comment>
<gene>
    <name evidence="2" type="ORF">FGO68_gene15874</name>
</gene>
<proteinExistence type="predicted"/>